<dbReference type="PIRSF" id="PIRSF001111">
    <property type="entry name" value="Isochorismatase"/>
    <property type="match status" value="1"/>
</dbReference>
<dbReference type="InterPro" id="IPR000868">
    <property type="entry name" value="Isochorismatase-like_dom"/>
</dbReference>
<evidence type="ECO:0000313" key="3">
    <source>
        <dbReference type="EMBL" id="MCX3059250.1"/>
    </source>
</evidence>
<accession>A0ABT3TR56</accession>
<proteinExistence type="predicted"/>
<name>A0ABT3TR56_9ACTN</name>
<dbReference type="Gene3D" id="3.40.50.850">
    <property type="entry name" value="Isochorismatase-like"/>
    <property type="match status" value="1"/>
</dbReference>
<sequence length="225" mass="24586">MAGIPVIRPYPMPTRAELPEPAVSWTVAPERAVLLVHDLQKYFLAAFPDGRQPVRDLVRNAARVRDRCAALGIPVAYTAQPGGMSPDERGLLKDFWGPGMTPSPEHREVVEPLAPAPGDWLLTKWRYSAFFKTELLERMRAAGRDQLILCGVYAHVGVLMTAVDAFTHDIEPFLVADAVADFDADDHRMALEYAAARCASVTTTDDLLTELTADGMVAAAGRETA</sequence>
<dbReference type="InterPro" id="IPR036380">
    <property type="entry name" value="Isochorismatase-like_sf"/>
</dbReference>
<dbReference type="PANTHER" id="PTHR43540:SF3">
    <property type="entry name" value="ENTEROBACTIN SYNTHASE COMPONENT B"/>
    <property type="match status" value="1"/>
</dbReference>
<evidence type="ECO:0000256" key="1">
    <source>
        <dbReference type="ARBA" id="ARBA00022801"/>
    </source>
</evidence>
<dbReference type="EMBL" id="JAPHNL010000040">
    <property type="protein sequence ID" value="MCX3059250.1"/>
    <property type="molecule type" value="Genomic_DNA"/>
</dbReference>
<gene>
    <name evidence="3" type="ORF">OFY01_05610</name>
</gene>
<feature type="domain" description="Isochorismatase-like" evidence="2">
    <location>
        <begin position="33"/>
        <end position="206"/>
    </location>
</feature>
<protein>
    <submittedName>
        <fullName evidence="3">Isochorismatase family protein</fullName>
    </submittedName>
</protein>
<dbReference type="PANTHER" id="PTHR43540">
    <property type="entry name" value="PEROXYUREIDOACRYLATE/UREIDOACRYLATE AMIDOHYDROLASE-RELATED"/>
    <property type="match status" value="1"/>
</dbReference>
<evidence type="ECO:0000313" key="4">
    <source>
        <dbReference type="Proteomes" id="UP001163064"/>
    </source>
</evidence>
<dbReference type="InterPro" id="IPR016291">
    <property type="entry name" value="Isochorismatase"/>
</dbReference>
<dbReference type="Proteomes" id="UP001163064">
    <property type="component" value="Unassembled WGS sequence"/>
</dbReference>
<dbReference type="Pfam" id="PF00857">
    <property type="entry name" value="Isochorismatase"/>
    <property type="match status" value="1"/>
</dbReference>
<keyword evidence="1" id="KW-0378">Hydrolase</keyword>
<organism evidence="3 4">
    <name type="scientific">Streptomyces beihaiensis</name>
    <dbReference type="NCBI Taxonomy" id="2984495"/>
    <lineage>
        <taxon>Bacteria</taxon>
        <taxon>Bacillati</taxon>
        <taxon>Actinomycetota</taxon>
        <taxon>Actinomycetes</taxon>
        <taxon>Kitasatosporales</taxon>
        <taxon>Streptomycetaceae</taxon>
        <taxon>Streptomyces</taxon>
    </lineage>
</organism>
<comment type="caution">
    <text evidence="3">The sequence shown here is derived from an EMBL/GenBank/DDBJ whole genome shotgun (WGS) entry which is preliminary data.</text>
</comment>
<dbReference type="SUPFAM" id="SSF52499">
    <property type="entry name" value="Isochorismatase-like hydrolases"/>
    <property type="match status" value="1"/>
</dbReference>
<dbReference type="InterPro" id="IPR050272">
    <property type="entry name" value="Isochorismatase-like_hydrls"/>
</dbReference>
<keyword evidence="4" id="KW-1185">Reference proteome</keyword>
<reference evidence="3" key="1">
    <citation type="submission" date="2022-10" db="EMBL/GenBank/DDBJ databases">
        <title>Streptomyces beihaiensis sp. nov., a chitin degrading actinobacterium, isolated from shrimp pond soil.</title>
        <authorList>
            <person name="Xie J."/>
            <person name="Shen N."/>
        </authorList>
    </citation>
    <scope>NUCLEOTIDE SEQUENCE</scope>
    <source>
        <strain evidence="3">GXMU-J5</strain>
    </source>
</reference>
<dbReference type="PRINTS" id="PR01398">
    <property type="entry name" value="ISCHRISMTASE"/>
</dbReference>
<evidence type="ECO:0000259" key="2">
    <source>
        <dbReference type="Pfam" id="PF00857"/>
    </source>
</evidence>
<dbReference type="RefSeq" id="WP_266596885.1">
    <property type="nucleotide sequence ID" value="NZ_JAPHNL010000040.1"/>
</dbReference>